<dbReference type="PROSITE" id="PS50109">
    <property type="entry name" value="HIS_KIN"/>
    <property type="match status" value="1"/>
</dbReference>
<evidence type="ECO:0000313" key="10">
    <source>
        <dbReference type="Proteomes" id="UP001442494"/>
    </source>
</evidence>
<name>A0ABV0JMG7_9CYAN</name>
<keyword evidence="3" id="KW-0597">Phosphoprotein</keyword>
<dbReference type="CDD" id="cd14014">
    <property type="entry name" value="STKc_PknB_like"/>
    <property type="match status" value="1"/>
</dbReference>
<dbReference type="InterPro" id="IPR000719">
    <property type="entry name" value="Prot_kinase_dom"/>
</dbReference>
<dbReference type="InterPro" id="IPR053159">
    <property type="entry name" value="Hybrid_Histidine_Kinase"/>
</dbReference>
<dbReference type="PANTHER" id="PTHR43642">
    <property type="entry name" value="HYBRID SIGNAL TRANSDUCTION HISTIDINE KINASE G"/>
    <property type="match status" value="1"/>
</dbReference>
<keyword evidence="10" id="KW-1185">Reference proteome</keyword>
<protein>
    <recommendedName>
        <fullName evidence="2">histidine kinase</fullName>
        <ecNumber evidence="2">2.7.13.3</ecNumber>
    </recommendedName>
</protein>
<keyword evidence="5" id="KW-0902">Two-component regulatory system</keyword>
<dbReference type="InterPro" id="IPR036097">
    <property type="entry name" value="HisK_dim/P_sf"/>
</dbReference>
<dbReference type="GO" id="GO:0016301">
    <property type="term" value="F:kinase activity"/>
    <property type="evidence" value="ECO:0007669"/>
    <property type="project" value="UniProtKB-KW"/>
</dbReference>
<dbReference type="EC" id="2.7.13.3" evidence="2"/>
<dbReference type="InterPro" id="IPR041664">
    <property type="entry name" value="AAA_16"/>
</dbReference>
<dbReference type="Pfam" id="PF01590">
    <property type="entry name" value="GAF"/>
    <property type="match status" value="1"/>
</dbReference>
<dbReference type="InterPro" id="IPR011009">
    <property type="entry name" value="Kinase-like_dom_sf"/>
</dbReference>
<evidence type="ECO:0000256" key="2">
    <source>
        <dbReference type="ARBA" id="ARBA00012438"/>
    </source>
</evidence>
<dbReference type="SUPFAM" id="SSF55874">
    <property type="entry name" value="ATPase domain of HSP90 chaperone/DNA topoisomerase II/histidine kinase"/>
    <property type="match status" value="1"/>
</dbReference>
<dbReference type="Gene3D" id="3.30.565.10">
    <property type="entry name" value="Histidine kinase-like ATPase, C-terminal domain"/>
    <property type="match status" value="1"/>
</dbReference>
<dbReference type="PRINTS" id="PR00344">
    <property type="entry name" value="BCTRLSENSOR"/>
</dbReference>
<keyword evidence="4 9" id="KW-0418">Kinase</keyword>
<comment type="catalytic activity">
    <reaction evidence="1">
        <text>ATP + protein L-histidine = ADP + protein N-phospho-L-histidine.</text>
        <dbReference type="EC" id="2.7.13.3"/>
    </reaction>
</comment>
<dbReference type="CDD" id="cd00082">
    <property type="entry name" value="HisKA"/>
    <property type="match status" value="1"/>
</dbReference>
<dbReference type="EMBL" id="JAMPKK010000015">
    <property type="protein sequence ID" value="MEP0864630.1"/>
    <property type="molecule type" value="Genomic_DNA"/>
</dbReference>
<feature type="domain" description="Protein kinase" evidence="7">
    <location>
        <begin position="7"/>
        <end position="274"/>
    </location>
</feature>
<dbReference type="InterPro" id="IPR004358">
    <property type="entry name" value="Sig_transdc_His_kin-like_C"/>
</dbReference>
<dbReference type="Pfam" id="PF02518">
    <property type="entry name" value="HATPase_c"/>
    <property type="match status" value="1"/>
</dbReference>
<evidence type="ECO:0000256" key="6">
    <source>
        <dbReference type="SAM" id="Coils"/>
    </source>
</evidence>
<evidence type="ECO:0000256" key="4">
    <source>
        <dbReference type="ARBA" id="ARBA00022777"/>
    </source>
</evidence>
<proteinExistence type="predicted"/>
<dbReference type="Gene3D" id="3.40.50.300">
    <property type="entry name" value="P-loop containing nucleotide triphosphate hydrolases"/>
    <property type="match status" value="1"/>
</dbReference>
<dbReference type="InterPro" id="IPR003661">
    <property type="entry name" value="HisK_dim/P_dom"/>
</dbReference>
<dbReference type="PANTHER" id="PTHR43642:SF1">
    <property type="entry name" value="HYBRID SIGNAL TRANSDUCTION HISTIDINE KINASE G"/>
    <property type="match status" value="1"/>
</dbReference>
<dbReference type="InterPro" id="IPR008271">
    <property type="entry name" value="Ser/Thr_kinase_AS"/>
</dbReference>
<organism evidence="9 10">
    <name type="scientific">Funiculus sociatus GB2-A5</name>
    <dbReference type="NCBI Taxonomy" id="2933946"/>
    <lineage>
        <taxon>Bacteria</taxon>
        <taxon>Bacillati</taxon>
        <taxon>Cyanobacteriota</taxon>
        <taxon>Cyanophyceae</taxon>
        <taxon>Coleofasciculales</taxon>
        <taxon>Coleofasciculaceae</taxon>
        <taxon>Funiculus</taxon>
    </lineage>
</organism>
<feature type="domain" description="Histidine kinase" evidence="8">
    <location>
        <begin position="1542"/>
        <end position="1800"/>
    </location>
</feature>
<gene>
    <name evidence="9" type="ORF">NDI37_09125</name>
</gene>
<dbReference type="RefSeq" id="WP_190421624.1">
    <property type="nucleotide sequence ID" value="NZ_JAMPKK010000015.1"/>
</dbReference>
<evidence type="ECO:0000256" key="3">
    <source>
        <dbReference type="ARBA" id="ARBA00022553"/>
    </source>
</evidence>
<dbReference type="Pfam" id="PF13191">
    <property type="entry name" value="AAA_16"/>
    <property type="match status" value="1"/>
</dbReference>
<dbReference type="PROSITE" id="PS00108">
    <property type="entry name" value="PROTEIN_KINASE_ST"/>
    <property type="match status" value="1"/>
</dbReference>
<reference evidence="9 10" key="1">
    <citation type="submission" date="2022-04" db="EMBL/GenBank/DDBJ databases">
        <title>Positive selection, recombination, and allopatry shape intraspecific diversity of widespread and dominant cyanobacteria.</title>
        <authorList>
            <person name="Wei J."/>
            <person name="Shu W."/>
            <person name="Hu C."/>
        </authorList>
    </citation>
    <scope>NUCLEOTIDE SEQUENCE [LARGE SCALE GENOMIC DNA]</scope>
    <source>
        <strain evidence="9 10">GB2-A5</strain>
    </source>
</reference>
<dbReference type="Proteomes" id="UP001442494">
    <property type="component" value="Unassembled WGS sequence"/>
</dbReference>
<evidence type="ECO:0000259" key="7">
    <source>
        <dbReference type="PROSITE" id="PS50011"/>
    </source>
</evidence>
<accession>A0ABV0JMG7</accession>
<dbReference type="SMART" id="SM00387">
    <property type="entry name" value="HATPase_c"/>
    <property type="match status" value="1"/>
</dbReference>
<dbReference type="InterPro" id="IPR005467">
    <property type="entry name" value="His_kinase_dom"/>
</dbReference>
<dbReference type="InterPro" id="IPR003018">
    <property type="entry name" value="GAF"/>
</dbReference>
<dbReference type="Gene3D" id="3.30.200.20">
    <property type="entry name" value="Phosphorylase Kinase, domain 1"/>
    <property type="match status" value="1"/>
</dbReference>
<sequence length="1800" mass="201850">MQTISEYEIQSTLHEGIQTIIYRGQTPTHQQPTILKLLKAEYPTLEAITRLKHEYQIRQSLDHPGIVKVLSLETFNNRQALLLEDFGGNSLAQLLRIEKLNLSTCLSISIQLAKALDYLHKNQIIHKDIKPSNIIINSQTGIVKLTDFGIASRLTKESQLINNPNSVEGTLAYMSPEQTGRMNRTLDYRTDFYSLGVTLYEMTTGRLPFLSDDPLEIVYSHIAAEPKSPHKLNSEISPAISEIVMKLMEKNAEDRYQSAAGLLADLEICFHQLKTKGEITDFIPGRRDVLNQLLIPQKLYGRETQVKLLLAACDRISQGTSELMLVSGYSGIGKSAVVNEVNKPITRQRGYFISGKFDQLKRNIPYASLIQAFGSLMRQLLTESAARLSRWKTKIISAVESNGQVIIDLIPEVELIIGKQPEVPQIGANESQNRFNRVFKEFIHVFAQKEHPLVIFLDDLQWADSATLKLMQVLIADPDSKYLLFIGAYRDNEVSPTHPLIQTVEEIRKAGAVVNNIVLQALDLFHVNQLIADTLNDTERVKPLAELICNKTAGNPFFITQLLQAIYQEKLLKFDFKPLISPYQGGTQGEWQWSIEKIQAIGITDKSVVELIASRIEKLPKSTQEVLKLAACVGDRFTLDVLSIVNEQSPSVTASELYPALQAALILPLSEAYRVPLVFNQSEAVDLTFDTSRVGYKFLHDRVQQAAYSLIPNTQKKAIHLKIGQLLLQNTPIEEIELNIFDIINQLNFGIDTLTQESEKHELARLNLIAGRKAKAATAYEPAFKYLNTGVKLLSADTWENAYNFTLVLYEQAAEAAYLSGEFEQMQKHAEIVLQQAINQLDKVKVYEVTILTYVAQNKLLEAIKIGLQALKLLGVDFPGEPTDADIGQALFKTAALLPEKGIEDLMNLPKMTDVYALAAMRILYTIAAATYVAAPRLYPLITLSQVNLSITHGNAPVSAVAYATYGVILCGIVNDIESGYQFGKLALNLLSHFSDKAIDTKVFCAVALFVNHWKFHLRETLSLFQLGHQRGLETGNLESTAWNYFFECQSLYLMGQELAALEPKLATYSNAIRQIKQELQLNYSEMLRQSVLNLMGRSVDPCRLIGEAYDEERSLPQHQEANDVMALYYLHLYKLILHYLFGQYPLALGNAALAINYLGGVTAQPVIPLLDFYDSLVRLAMYASLSKPEQDCVLDKVQANQEKMQHWANHAPMNFLHKLYLVEAEQYRVIGENYQAMDYYDRAIKGAAENGYIQEEALAYELAGKLYKSLGKEIIYQAYITKAYYAYIRWGAIAKVKDLESKHPILVAQSRTVEDSTLDVTITTTTTTGSNLNNFLDLATFIKSSQAIASEIVLEKLQSKLIKILLENAAAQKGVLLLVKDNQLFIEAAGTATNNEVTVLKSISLETSEDLPLCVINYVFRSQNHLVFNDVTQAEPFNTDPYIQKNQPKSILCLPIIYQSQVQGILYLENNLAAGAFTQERIEVLKVLVSQVGIALENARLYAREKEKSQQLQQFLEKLQQTQAQLIQTEKISSLGQFVAGVAHEVNNPVSFIAGNLHHAKEYVQDLSNLVNLYQKHMPNPPAEIAEEIETIDLEYLLEDLPKMISSMKLGTDRIRDIMQSLRNFSRADDAGKKAVNIHDGLESTLMILQHRLKAKSDRPAIQVLKEYGDLPMVECYAGQLNQVFMNLLSNAIEALEESNALKTYAEIEQHPNVITIRTFVTNNHQVEIRIKDNGLGMSESVRQRLFDPFFTTKPQGKGTGLGLSISYQIVTEKHSGTLQCFSSIGEGAEFAIAIPLSL</sequence>
<dbReference type="SMART" id="SM00065">
    <property type="entry name" value="GAF"/>
    <property type="match status" value="1"/>
</dbReference>
<evidence type="ECO:0000256" key="1">
    <source>
        <dbReference type="ARBA" id="ARBA00000085"/>
    </source>
</evidence>
<dbReference type="InterPro" id="IPR029016">
    <property type="entry name" value="GAF-like_dom_sf"/>
</dbReference>
<dbReference type="SMART" id="SM00388">
    <property type="entry name" value="HisKA"/>
    <property type="match status" value="1"/>
</dbReference>
<dbReference type="Pfam" id="PF00069">
    <property type="entry name" value="Pkinase"/>
    <property type="match status" value="1"/>
</dbReference>
<dbReference type="SUPFAM" id="SSF56112">
    <property type="entry name" value="Protein kinase-like (PK-like)"/>
    <property type="match status" value="1"/>
</dbReference>
<dbReference type="InterPro" id="IPR036890">
    <property type="entry name" value="HATPase_C_sf"/>
</dbReference>
<dbReference type="Gene3D" id="3.30.450.40">
    <property type="match status" value="1"/>
</dbReference>
<keyword evidence="4 9" id="KW-0808">Transferase</keyword>
<dbReference type="SUPFAM" id="SSF47384">
    <property type="entry name" value="Homodimeric domain of signal transducing histidine kinase"/>
    <property type="match status" value="1"/>
</dbReference>
<dbReference type="Gene3D" id="1.10.510.10">
    <property type="entry name" value="Transferase(Phosphotransferase) domain 1"/>
    <property type="match status" value="1"/>
</dbReference>
<evidence type="ECO:0000259" key="8">
    <source>
        <dbReference type="PROSITE" id="PS50109"/>
    </source>
</evidence>
<evidence type="ECO:0000256" key="5">
    <source>
        <dbReference type="ARBA" id="ARBA00023012"/>
    </source>
</evidence>
<dbReference type="SUPFAM" id="SSF52540">
    <property type="entry name" value="P-loop containing nucleoside triphosphate hydrolases"/>
    <property type="match status" value="1"/>
</dbReference>
<keyword evidence="6" id="KW-0175">Coiled coil</keyword>
<dbReference type="SMART" id="SM00220">
    <property type="entry name" value="S_TKc"/>
    <property type="match status" value="1"/>
</dbReference>
<feature type="coiled-coil region" evidence="6">
    <location>
        <begin position="1503"/>
        <end position="1533"/>
    </location>
</feature>
<dbReference type="InterPro" id="IPR027417">
    <property type="entry name" value="P-loop_NTPase"/>
</dbReference>
<dbReference type="PROSITE" id="PS50011">
    <property type="entry name" value="PROTEIN_KINASE_DOM"/>
    <property type="match status" value="1"/>
</dbReference>
<dbReference type="SUPFAM" id="SSF55781">
    <property type="entry name" value="GAF domain-like"/>
    <property type="match status" value="1"/>
</dbReference>
<comment type="caution">
    <text evidence="9">The sequence shown here is derived from an EMBL/GenBank/DDBJ whole genome shotgun (WGS) entry which is preliminary data.</text>
</comment>
<dbReference type="Gene3D" id="1.10.287.130">
    <property type="match status" value="1"/>
</dbReference>
<dbReference type="InterPro" id="IPR003594">
    <property type="entry name" value="HATPase_dom"/>
</dbReference>
<evidence type="ECO:0000313" key="9">
    <source>
        <dbReference type="EMBL" id="MEP0864630.1"/>
    </source>
</evidence>